<sequence length="446" mass="49685">MKRIKYILLLTMTIASFLGCKKESYVAAFEDLPHERIKAQMDTLNNLLVNTPNGWVGTMSTGLGGGFGFYMTFDNNEYVNMYADLTNTSASTVKRSRYRVRQDAGAALTFDTYTYISILNNPEASAFGGTQREGFRSDIDFIYDRSNGDTLVMIGKRYRQVFTLVKATADQKARYEAGSYLTAINAFKQYFVSNPNSYFEIGTQKISVEANSNTTMASGKRLTLTTITDNKVVSATQKFAYTIDNMQIVAGGLKFNDIVFTKLGWKNSTTMAIYDATGKEYILNNSPTPLLPLHMLWGAKYTGMRSDYKVINPGTSTSGAAILNYYHNNLNNTALLGYSFNCGRITMVWDVVNKRLTLNGFSSQDNCGGGWTTAIVYNYTKDDNGLYTFTLRAAASGGYTANILTQMNTFLLNNTIKFDYYLSGSTVYANMISETNPATNMTFVMY</sequence>
<dbReference type="InterPro" id="IPR025396">
    <property type="entry name" value="DUF4302"/>
</dbReference>
<dbReference type="Pfam" id="PF14135">
    <property type="entry name" value="DUF4302"/>
    <property type="match status" value="1"/>
</dbReference>
<comment type="caution">
    <text evidence="1">The sequence shown here is derived from an EMBL/GenBank/DDBJ whole genome shotgun (WGS) entry which is preliminary data.</text>
</comment>
<proteinExistence type="predicted"/>
<dbReference type="EMBL" id="JBHUOZ010000003">
    <property type="protein sequence ID" value="MFD2920241.1"/>
    <property type="molecule type" value="Genomic_DNA"/>
</dbReference>
<keyword evidence="2" id="KW-1185">Reference proteome</keyword>
<dbReference type="RefSeq" id="WP_386098274.1">
    <property type="nucleotide sequence ID" value="NZ_JBHUOZ010000003.1"/>
</dbReference>
<name>A0ABW6A7K8_9BACT</name>
<dbReference type="PROSITE" id="PS51257">
    <property type="entry name" value="PROKAR_LIPOPROTEIN"/>
    <property type="match status" value="1"/>
</dbReference>
<gene>
    <name evidence="1" type="ORF">ACFS6H_11005</name>
</gene>
<dbReference type="Proteomes" id="UP001597511">
    <property type="component" value="Unassembled WGS sequence"/>
</dbReference>
<reference evidence="2" key="1">
    <citation type="journal article" date="2019" name="Int. J. Syst. Evol. Microbiol.">
        <title>The Global Catalogue of Microorganisms (GCM) 10K type strain sequencing project: providing services to taxonomists for standard genome sequencing and annotation.</title>
        <authorList>
            <consortium name="The Broad Institute Genomics Platform"/>
            <consortium name="The Broad Institute Genome Sequencing Center for Infectious Disease"/>
            <person name="Wu L."/>
            <person name="Ma J."/>
        </authorList>
    </citation>
    <scope>NUCLEOTIDE SEQUENCE [LARGE SCALE GENOMIC DNA]</scope>
    <source>
        <strain evidence="2">KCTC 23299</strain>
    </source>
</reference>
<protein>
    <submittedName>
        <fullName evidence="1">DUF4302 domain-containing protein</fullName>
    </submittedName>
</protein>
<evidence type="ECO:0000313" key="1">
    <source>
        <dbReference type="EMBL" id="MFD2920241.1"/>
    </source>
</evidence>
<organism evidence="1 2">
    <name type="scientific">Terrimonas rubra</name>
    <dbReference type="NCBI Taxonomy" id="1035890"/>
    <lineage>
        <taxon>Bacteria</taxon>
        <taxon>Pseudomonadati</taxon>
        <taxon>Bacteroidota</taxon>
        <taxon>Chitinophagia</taxon>
        <taxon>Chitinophagales</taxon>
        <taxon>Chitinophagaceae</taxon>
        <taxon>Terrimonas</taxon>
    </lineage>
</organism>
<accession>A0ABW6A7K8</accession>
<evidence type="ECO:0000313" key="2">
    <source>
        <dbReference type="Proteomes" id="UP001597511"/>
    </source>
</evidence>